<reference evidence="1" key="1">
    <citation type="submission" date="2023-10" db="EMBL/GenBank/DDBJ databases">
        <authorList>
            <person name="Chen Y."/>
            <person name="Shah S."/>
            <person name="Dougan E. K."/>
            <person name="Thang M."/>
            <person name="Chan C."/>
        </authorList>
    </citation>
    <scope>NUCLEOTIDE SEQUENCE [LARGE SCALE GENOMIC DNA]</scope>
</reference>
<protein>
    <submittedName>
        <fullName evidence="1">Uncharacterized protein</fullName>
    </submittedName>
</protein>
<proteinExistence type="predicted"/>
<comment type="caution">
    <text evidence="1">The sequence shown here is derived from an EMBL/GenBank/DDBJ whole genome shotgun (WGS) entry which is preliminary data.</text>
</comment>
<evidence type="ECO:0000313" key="1">
    <source>
        <dbReference type="EMBL" id="CAK0862205.1"/>
    </source>
</evidence>
<dbReference type="EMBL" id="CAUYUJ010016136">
    <property type="protein sequence ID" value="CAK0862205.1"/>
    <property type="molecule type" value="Genomic_DNA"/>
</dbReference>
<dbReference type="Proteomes" id="UP001189429">
    <property type="component" value="Unassembled WGS sequence"/>
</dbReference>
<name>A0ABN9UQE8_9DINO</name>
<sequence>MRCLRLHRALYRAPRGGDLQQLLLVRQLHARWWGEDVRKRGATMEEKEEEEQPLLRPSWNAGFRRPRRARGAAPAPAASGPPCCCTSCRWASGWPEGCTTRFGHCAGWGAATAASSRRLLRAR</sequence>
<keyword evidence="2" id="KW-1185">Reference proteome</keyword>
<organism evidence="1 2">
    <name type="scientific">Prorocentrum cordatum</name>
    <dbReference type="NCBI Taxonomy" id="2364126"/>
    <lineage>
        <taxon>Eukaryota</taxon>
        <taxon>Sar</taxon>
        <taxon>Alveolata</taxon>
        <taxon>Dinophyceae</taxon>
        <taxon>Prorocentrales</taxon>
        <taxon>Prorocentraceae</taxon>
        <taxon>Prorocentrum</taxon>
    </lineage>
</organism>
<gene>
    <name evidence="1" type="ORF">PCOR1329_LOCUS50681</name>
</gene>
<evidence type="ECO:0000313" key="2">
    <source>
        <dbReference type="Proteomes" id="UP001189429"/>
    </source>
</evidence>
<accession>A0ABN9UQE8</accession>